<dbReference type="GO" id="GO:0005509">
    <property type="term" value="F:calcium ion binding"/>
    <property type="evidence" value="ECO:0007669"/>
    <property type="project" value="InterPro"/>
</dbReference>
<evidence type="ECO:0000313" key="3">
    <source>
        <dbReference type="EMBL" id="GHA20603.1"/>
    </source>
</evidence>
<dbReference type="SUPFAM" id="SSF103647">
    <property type="entry name" value="TSP type-3 repeat"/>
    <property type="match status" value="1"/>
</dbReference>
<reference evidence="3" key="2">
    <citation type="submission" date="2020-09" db="EMBL/GenBank/DDBJ databases">
        <authorList>
            <person name="Sun Q."/>
            <person name="Kim S."/>
        </authorList>
    </citation>
    <scope>NUCLEOTIDE SEQUENCE</scope>
    <source>
        <strain evidence="3">KCTC 12711</strain>
    </source>
</reference>
<dbReference type="PANTHER" id="PTHR11319:SF35">
    <property type="entry name" value="OUTER MEMBRANE PROTEIN PMPC-RELATED"/>
    <property type="match status" value="1"/>
</dbReference>
<dbReference type="RefSeq" id="WP_189402832.1">
    <property type="nucleotide sequence ID" value="NZ_BMXA01000009.1"/>
</dbReference>
<keyword evidence="2" id="KW-0732">Signal</keyword>
<dbReference type="PANTHER" id="PTHR11319">
    <property type="entry name" value="G PROTEIN-COUPLED RECEPTOR-RELATED"/>
    <property type="match status" value="1"/>
</dbReference>
<gene>
    <name evidence="3" type="ORF">GCM10008090_33140</name>
</gene>
<dbReference type="Gene3D" id="4.10.1080.10">
    <property type="entry name" value="TSP type-3 repeat"/>
    <property type="match status" value="1"/>
</dbReference>
<feature type="compositionally biased region" description="Acidic residues" evidence="1">
    <location>
        <begin position="1360"/>
        <end position="1377"/>
    </location>
</feature>
<keyword evidence="4" id="KW-1185">Reference proteome</keyword>
<reference evidence="3" key="1">
    <citation type="journal article" date="2014" name="Int. J. Syst. Evol. Microbiol.">
        <title>Complete genome sequence of Corynebacterium casei LMG S-19264T (=DSM 44701T), isolated from a smear-ripened cheese.</title>
        <authorList>
            <consortium name="US DOE Joint Genome Institute (JGI-PGF)"/>
            <person name="Walter F."/>
            <person name="Albersmeier A."/>
            <person name="Kalinowski J."/>
            <person name="Ruckert C."/>
        </authorList>
    </citation>
    <scope>NUCLEOTIDE SEQUENCE</scope>
    <source>
        <strain evidence="3">KCTC 12711</strain>
    </source>
</reference>
<dbReference type="InterPro" id="IPR006626">
    <property type="entry name" value="PbH1"/>
</dbReference>
<name>A0A918S474_9GAMM</name>
<dbReference type="Proteomes" id="UP000614811">
    <property type="component" value="Unassembled WGS sequence"/>
</dbReference>
<evidence type="ECO:0000256" key="1">
    <source>
        <dbReference type="SAM" id="MobiDB-lite"/>
    </source>
</evidence>
<feature type="compositionally biased region" description="Polar residues" evidence="1">
    <location>
        <begin position="1350"/>
        <end position="1359"/>
    </location>
</feature>
<evidence type="ECO:0000256" key="2">
    <source>
        <dbReference type="SAM" id="SignalP"/>
    </source>
</evidence>
<feature type="chain" id="PRO_5037594379" description="CSLREA domain-containing protein" evidence="2">
    <location>
        <begin position="27"/>
        <end position="1456"/>
    </location>
</feature>
<feature type="region of interest" description="Disordered" evidence="1">
    <location>
        <begin position="1338"/>
        <end position="1456"/>
    </location>
</feature>
<evidence type="ECO:0008006" key="5">
    <source>
        <dbReference type="Google" id="ProtNLM"/>
    </source>
</evidence>
<sequence length="1456" mass="143185">MPPLNCINKTALAMAIGHALSTPLQAATIEVTSNADDGTNCTLREAINTVNSGSDQSNGCNIDVTNDALGSNDIIQFAPNVAGQTITLAGSELTVSSSVSINPNGASTTIDANKASRVMSVTSGTVQLDHLVISGGLVENGGGLYATGTASVSISNSTLSGNSASDGGGLYATDTSSVSIVNSTLSGNSAAGGGGLVARNSSSVSISNSTLSGNSADFGGGLDARNSSSVSISNSTLSGNSAFLWGGGLDAKNTASVSISNSTLSGNSALFDGGGLQVQHTANVSISNSIIANSAGGDACAGSGIAIATDSIVDDSSCSGATVVADLLLEPLADNGGPTLTHALLSGSPAINPGSSVNPTSTDQRGFAAVGTRDIGAFEFGAMDPNARLNLTVTSTADDNGAGCTLREAIATTNARGDLDNGCFNIGEQTDDHIIQFAPNVAGQTITLAGSQLTVTSSVSINPNGANTGTSTATTTTIDANQASRVMSVTSGTVQLDHLVISGGNALNGGGLNATGTASVSIINSTLSGNLVFRYGGGLFATDTVNVSISNSTLSGNSTFSYGGGLNAAGTSSVSIINSTLSGNSAGLYGSGLDVRDTASVSISNSTLSGNSADFGGGLYAGDSSSVSIINSTLSGNSASVGGGLGAGDSASVSISNSTLSGNSALAGGGLLAPGTASVSISNSIIANSAGGDACAGSGIAIATDSIVDESSCSGATVVADLLLEPLADNGGPTLTHALMSGSPAINRATGAGATNTDQRGFAAVGTRDVGAFEFGVMDPNAKLNLTVTSTADDNGAGCTLREAIATTNARGDLDNGCFNIGSQPDDHIIQFAPNVAGQTITLAGSELAITRSVSINPNGASTTIDANKASRVMSVTSGTVQLDHLVISGGSASVGATRGGGLYAGDWSSVSISNSTLSGNSASVGGGLYAGTLASVSISNSTLSGNSARFYGGGLHAQDSANVSISNSTLSGNTARNSGGGLYAEYSASVSIINSTLSGNSAVFGGGGLVATDTASVSISNSTLSGNSSDIGGGGLYAGDSASVSINDSIVANSAGDACFGSGIAIATDSIVDDSSCRGATVADPLLGPLADNGGATLTHALLSGSPAINPDSSVNPTSTDQRGFAAVGTRDVGAFEAQQLSVSVSPDVMPENGGASTGTVTRSVLIDRPLEVNLASSDLSSAMVPTSVVIPAGEASATFAISAVDDTLADGNSISTISVNAIGYVVGSATVTVVDNDTPSLGLTLNSSSISESGITVATVSRNTPTNTALNVSLSSNNPTRLVIPATVEIPVGAAFVNFNITGIDNTTLDADQLVTITASGLGSVTANLLVTDDDDDDADGIADNADNCPSTPNPNQDDFEGDGIGDACDNDIDGDGMSNQYELDNDLNPRNSFDRDADPDGDGFTNLEEFEFSTDPNVPNPDDNNDGIPDDAPVATPQRRFPLPAILPLLLDE</sequence>
<dbReference type="Gene3D" id="2.160.20.10">
    <property type="entry name" value="Single-stranded right-handed beta-helix, Pectin lyase-like"/>
    <property type="match status" value="3"/>
</dbReference>
<dbReference type="NCBIfam" id="NF041518">
    <property type="entry name" value="choice_anch_Q"/>
    <property type="match status" value="3"/>
</dbReference>
<dbReference type="InterPro" id="IPR038081">
    <property type="entry name" value="CalX-like_sf"/>
</dbReference>
<dbReference type="SUPFAM" id="SSF51126">
    <property type="entry name" value="Pectin lyase-like"/>
    <property type="match status" value="3"/>
</dbReference>
<dbReference type="SMART" id="SM00710">
    <property type="entry name" value="PbH1"/>
    <property type="match status" value="21"/>
</dbReference>
<protein>
    <recommendedName>
        <fullName evidence="5">CSLREA domain-containing protein</fullName>
    </recommendedName>
</protein>
<evidence type="ECO:0000313" key="4">
    <source>
        <dbReference type="Proteomes" id="UP000614811"/>
    </source>
</evidence>
<dbReference type="InterPro" id="IPR012334">
    <property type="entry name" value="Pectin_lyas_fold"/>
</dbReference>
<dbReference type="InterPro" id="IPR059226">
    <property type="entry name" value="Choice_anch_Q_dom"/>
</dbReference>
<comment type="caution">
    <text evidence="3">The sequence shown here is derived from an EMBL/GenBank/DDBJ whole genome shotgun (WGS) entry which is preliminary data.</text>
</comment>
<organism evidence="3 4">
    <name type="scientific">Arenicella chitinivorans</name>
    <dbReference type="NCBI Taxonomy" id="1329800"/>
    <lineage>
        <taxon>Bacteria</taxon>
        <taxon>Pseudomonadati</taxon>
        <taxon>Pseudomonadota</taxon>
        <taxon>Gammaproteobacteria</taxon>
        <taxon>Arenicellales</taxon>
        <taxon>Arenicellaceae</taxon>
        <taxon>Arenicella</taxon>
    </lineage>
</organism>
<accession>A0A918S474</accession>
<dbReference type="EMBL" id="BMXA01000009">
    <property type="protein sequence ID" value="GHA20603.1"/>
    <property type="molecule type" value="Genomic_DNA"/>
</dbReference>
<proteinExistence type="predicted"/>
<dbReference type="SUPFAM" id="SSF141072">
    <property type="entry name" value="CalX-like"/>
    <property type="match status" value="1"/>
</dbReference>
<dbReference type="InterPro" id="IPR011050">
    <property type="entry name" value="Pectin_lyase_fold/virulence"/>
</dbReference>
<feature type="signal peptide" evidence="2">
    <location>
        <begin position="1"/>
        <end position="26"/>
    </location>
</feature>
<dbReference type="InterPro" id="IPR028974">
    <property type="entry name" value="TSP_type-3_rpt"/>
</dbReference>